<feature type="compositionally biased region" description="Low complexity" evidence="9">
    <location>
        <begin position="418"/>
        <end position="434"/>
    </location>
</feature>
<evidence type="ECO:0000256" key="2">
    <source>
        <dbReference type="ARBA" id="ARBA00010617"/>
    </source>
</evidence>
<dbReference type="PRINTS" id="PR00465">
    <property type="entry name" value="EP450IV"/>
</dbReference>
<dbReference type="InterPro" id="IPR050121">
    <property type="entry name" value="Cytochrome_P450_monoxygenase"/>
</dbReference>
<sequence>MTSTTHLFIILCLSLILYTIYGAIYRLYLSPISKFPGPKLAALTLWYEFYFNVVCDGQWIWEIKRLHEVYGPIVRINPYELHIDDLEYYDELYAGSTRKREKYPWFISSSGSPGSAFETIGHDLHRLRRNAVNPFFSKRSITCMEPVIKSKISLLSNIFQRHSIDCTPVNLRVVFSSLTLDIISDYCYGEAFGALTDDNLAEVWSTTLSQIMSITTLIMHFPVLFRIMKWLPDSLAGPVLRHHRNSRTQVQRILDHSDTKVPQTTIFHALRDSAVLPPHEKTLDRLADDGNILVGAGGETTAQALAVLFYHLLDNPVMLARVRDEVLSLGLGLGVDDEITWKRLEGLPFLSASITEALRLSSVATTRLPRIAPDEDLKFREWIIPAGTPTGMTYHFIHYSPIIFPSPQTFDPTRWLASSSPSSTTTTTTSTSTSTSTSKVRLEKYFMPFCKGTRICLGINLAYAELYLTTAHILTRFDFSLYETTKKDVEIKRDHFVAAPAAGSMGIRVIVTGDRGE</sequence>
<feature type="region of interest" description="Disordered" evidence="9">
    <location>
        <begin position="415"/>
        <end position="434"/>
    </location>
</feature>
<dbReference type="HOGENOM" id="CLU_001570_14_4_1"/>
<dbReference type="OrthoDB" id="3945418at2759"/>
<dbReference type="SUPFAM" id="SSF48264">
    <property type="entry name" value="Cytochrome P450"/>
    <property type="match status" value="1"/>
</dbReference>
<dbReference type="CDD" id="cd11062">
    <property type="entry name" value="CYP58-like"/>
    <property type="match status" value="1"/>
</dbReference>
<evidence type="ECO:0000256" key="6">
    <source>
        <dbReference type="ARBA" id="ARBA00023026"/>
    </source>
</evidence>
<accession>W9C210</accession>
<dbReference type="GO" id="GO:0020037">
    <property type="term" value="F:heme binding"/>
    <property type="evidence" value="ECO:0007669"/>
    <property type="project" value="InterPro"/>
</dbReference>
<dbReference type="Pfam" id="PF00067">
    <property type="entry name" value="p450"/>
    <property type="match status" value="1"/>
</dbReference>
<keyword evidence="7" id="KW-0503">Monooxygenase</keyword>
<organism evidence="10 11">
    <name type="scientific">Sclerotinia borealis (strain F-4128)</name>
    <dbReference type="NCBI Taxonomy" id="1432307"/>
    <lineage>
        <taxon>Eukaryota</taxon>
        <taxon>Fungi</taxon>
        <taxon>Dikarya</taxon>
        <taxon>Ascomycota</taxon>
        <taxon>Pezizomycotina</taxon>
        <taxon>Leotiomycetes</taxon>
        <taxon>Helotiales</taxon>
        <taxon>Sclerotiniaceae</taxon>
        <taxon>Sclerotinia</taxon>
    </lineage>
</organism>
<gene>
    <name evidence="10" type="ORF">SBOR_9688</name>
</gene>
<keyword evidence="11" id="KW-1185">Reference proteome</keyword>
<evidence type="ECO:0000256" key="3">
    <source>
        <dbReference type="ARBA" id="ARBA00022723"/>
    </source>
</evidence>
<dbReference type="InterPro" id="IPR036396">
    <property type="entry name" value="Cyt_P450_sf"/>
</dbReference>
<evidence type="ECO:0000313" key="10">
    <source>
        <dbReference type="EMBL" id="ESZ89926.1"/>
    </source>
</evidence>
<evidence type="ECO:0000256" key="4">
    <source>
        <dbReference type="ARBA" id="ARBA00023002"/>
    </source>
</evidence>
<dbReference type="Proteomes" id="UP000019487">
    <property type="component" value="Unassembled WGS sequence"/>
</dbReference>
<dbReference type="PRINTS" id="PR00385">
    <property type="entry name" value="P450"/>
</dbReference>
<keyword evidence="6" id="KW-0843">Virulence</keyword>
<keyword evidence="5 8" id="KW-0408">Iron</keyword>
<feature type="binding site" description="axial binding residue" evidence="8">
    <location>
        <position position="456"/>
    </location>
    <ligand>
        <name>heme</name>
        <dbReference type="ChEBI" id="CHEBI:30413"/>
    </ligand>
    <ligandPart>
        <name>Fe</name>
        <dbReference type="ChEBI" id="CHEBI:18248"/>
    </ligandPart>
</feature>
<evidence type="ECO:0000256" key="8">
    <source>
        <dbReference type="PIRSR" id="PIRSR602403-1"/>
    </source>
</evidence>
<dbReference type="InterPro" id="IPR001128">
    <property type="entry name" value="Cyt_P450"/>
</dbReference>
<evidence type="ECO:0000256" key="7">
    <source>
        <dbReference type="ARBA" id="ARBA00023033"/>
    </source>
</evidence>
<protein>
    <recommendedName>
        <fullName evidence="12">Cytochrome P450</fullName>
    </recommendedName>
</protein>
<dbReference type="Gene3D" id="1.10.630.10">
    <property type="entry name" value="Cytochrome P450"/>
    <property type="match status" value="1"/>
</dbReference>
<keyword evidence="3 8" id="KW-0479">Metal-binding</keyword>
<dbReference type="GO" id="GO:0016705">
    <property type="term" value="F:oxidoreductase activity, acting on paired donors, with incorporation or reduction of molecular oxygen"/>
    <property type="evidence" value="ECO:0007669"/>
    <property type="project" value="InterPro"/>
</dbReference>
<keyword evidence="4" id="KW-0560">Oxidoreductase</keyword>
<dbReference type="GO" id="GO:0005506">
    <property type="term" value="F:iron ion binding"/>
    <property type="evidence" value="ECO:0007669"/>
    <property type="project" value="InterPro"/>
</dbReference>
<dbReference type="GO" id="GO:0004497">
    <property type="term" value="F:monooxygenase activity"/>
    <property type="evidence" value="ECO:0007669"/>
    <property type="project" value="UniProtKB-KW"/>
</dbReference>
<evidence type="ECO:0000256" key="5">
    <source>
        <dbReference type="ARBA" id="ARBA00023004"/>
    </source>
</evidence>
<name>W9C210_SCLBF</name>
<evidence type="ECO:0008006" key="12">
    <source>
        <dbReference type="Google" id="ProtNLM"/>
    </source>
</evidence>
<reference evidence="10 11" key="1">
    <citation type="journal article" date="2014" name="Genome Announc.">
        <title>Draft genome sequence of Sclerotinia borealis, a psychrophilic plant pathogenic fungus.</title>
        <authorList>
            <person name="Mardanov A.V."/>
            <person name="Beletsky A.V."/>
            <person name="Kadnikov V.V."/>
            <person name="Ignatov A.N."/>
            <person name="Ravin N.V."/>
        </authorList>
    </citation>
    <scope>NUCLEOTIDE SEQUENCE [LARGE SCALE GENOMIC DNA]</scope>
    <source>
        <strain evidence="11">F-4157</strain>
    </source>
</reference>
<comment type="caution">
    <text evidence="10">The sequence shown here is derived from an EMBL/GenBank/DDBJ whole genome shotgun (WGS) entry which is preliminary data.</text>
</comment>
<dbReference type="EMBL" id="AYSA01000734">
    <property type="protein sequence ID" value="ESZ89926.1"/>
    <property type="molecule type" value="Genomic_DNA"/>
</dbReference>
<dbReference type="AlphaFoldDB" id="W9C210"/>
<dbReference type="PANTHER" id="PTHR24305">
    <property type="entry name" value="CYTOCHROME P450"/>
    <property type="match status" value="1"/>
</dbReference>
<comment type="cofactor">
    <cofactor evidence="1 8">
        <name>heme</name>
        <dbReference type="ChEBI" id="CHEBI:30413"/>
    </cofactor>
</comment>
<proteinExistence type="inferred from homology"/>
<comment type="similarity">
    <text evidence="2">Belongs to the cytochrome P450 family.</text>
</comment>
<keyword evidence="8" id="KW-0349">Heme</keyword>
<evidence type="ECO:0000256" key="9">
    <source>
        <dbReference type="SAM" id="MobiDB-lite"/>
    </source>
</evidence>
<evidence type="ECO:0000313" key="11">
    <source>
        <dbReference type="Proteomes" id="UP000019487"/>
    </source>
</evidence>
<evidence type="ECO:0000256" key="1">
    <source>
        <dbReference type="ARBA" id="ARBA00001971"/>
    </source>
</evidence>
<dbReference type="InterPro" id="IPR002403">
    <property type="entry name" value="Cyt_P450_E_grp-IV"/>
</dbReference>
<dbReference type="STRING" id="1432307.W9C210"/>
<dbReference type="PANTHER" id="PTHR24305:SF157">
    <property type="entry name" value="N-ACETYLTRYPTOPHAN 6-HYDROXYLASE IVOC-RELATED"/>
    <property type="match status" value="1"/>
</dbReference>